<sequence>MTTLRQAAQQALEAWQTATYGHPSHHKATLLAMTALKAALEQQAEPVQPVAWMYTGIKQDGTEHGPHLVWKPEYMDAMSASKGSQATPLYTAPPQRKPLTDEEIEDIWNRYCDELGEASINDAIDIARAVERKARG</sequence>
<proteinExistence type="predicted"/>
<name>A0A6J5NPP3_9CAUD</name>
<protein>
    <submittedName>
        <fullName evidence="1">Uncharacterized protein</fullName>
    </submittedName>
</protein>
<reference evidence="1" key="1">
    <citation type="submission" date="2020-04" db="EMBL/GenBank/DDBJ databases">
        <authorList>
            <person name="Chiriac C."/>
            <person name="Salcher M."/>
            <person name="Ghai R."/>
            <person name="Kavagutti S V."/>
        </authorList>
    </citation>
    <scope>NUCLEOTIDE SEQUENCE</scope>
</reference>
<evidence type="ECO:0000313" key="1">
    <source>
        <dbReference type="EMBL" id="CAB4160917.1"/>
    </source>
</evidence>
<dbReference type="EMBL" id="LR796706">
    <property type="protein sequence ID" value="CAB4160917.1"/>
    <property type="molecule type" value="Genomic_DNA"/>
</dbReference>
<accession>A0A6J5NPP3</accession>
<gene>
    <name evidence="1" type="ORF">UFOVP728_19</name>
</gene>
<organism evidence="1">
    <name type="scientific">uncultured Caudovirales phage</name>
    <dbReference type="NCBI Taxonomy" id="2100421"/>
    <lineage>
        <taxon>Viruses</taxon>
        <taxon>Duplodnaviria</taxon>
        <taxon>Heunggongvirae</taxon>
        <taxon>Uroviricota</taxon>
        <taxon>Caudoviricetes</taxon>
        <taxon>Peduoviridae</taxon>
        <taxon>Maltschvirus</taxon>
        <taxon>Maltschvirus maltsch</taxon>
    </lineage>
</organism>